<evidence type="ECO:0000256" key="2">
    <source>
        <dbReference type="SAM" id="MobiDB-lite"/>
    </source>
</evidence>
<feature type="compositionally biased region" description="Basic and acidic residues" evidence="2">
    <location>
        <begin position="7"/>
        <end position="19"/>
    </location>
</feature>
<dbReference type="AlphaFoldDB" id="A0ABC9H160"/>
<reference evidence="4 5" key="1">
    <citation type="submission" date="2024-10" db="EMBL/GenBank/DDBJ databases">
        <authorList>
            <person name="Ryan C."/>
        </authorList>
    </citation>
    <scope>NUCLEOTIDE SEQUENCE [LARGE SCALE GENOMIC DNA]</scope>
</reference>
<evidence type="ECO:0000313" key="5">
    <source>
        <dbReference type="Proteomes" id="UP001497457"/>
    </source>
</evidence>
<keyword evidence="1" id="KW-0833">Ubl conjugation pathway</keyword>
<organism evidence="4 5">
    <name type="scientific">Urochloa decumbens</name>
    <dbReference type="NCBI Taxonomy" id="240449"/>
    <lineage>
        <taxon>Eukaryota</taxon>
        <taxon>Viridiplantae</taxon>
        <taxon>Streptophyta</taxon>
        <taxon>Embryophyta</taxon>
        <taxon>Tracheophyta</taxon>
        <taxon>Spermatophyta</taxon>
        <taxon>Magnoliopsida</taxon>
        <taxon>Liliopsida</taxon>
        <taxon>Poales</taxon>
        <taxon>Poaceae</taxon>
        <taxon>PACMAD clade</taxon>
        <taxon>Panicoideae</taxon>
        <taxon>Panicodae</taxon>
        <taxon>Paniceae</taxon>
        <taxon>Melinidinae</taxon>
        <taxon>Urochloa</taxon>
    </lineage>
</organism>
<sequence length="386" mass="39531">MNSYLPRRSDRDRDRDRPTKQPPKRGHQQTTPKPHPDPPRLADTPTRSARAPTAMEAKPHTARVLVGRLRGAAAACDGAATAAAVADIRLASKDDPDIRAPLAEAGAVPLLAAQLTSSAGAPAASVDAAAALLNISISAREQVASAPGLLDALTAALRTDAAHHAAATVHSLLCAESQRAAIGARRPLLAALVALLRAPPSTRATKDALKALFGVALYPPNRATLVSLGAVQALFALVMTDGRDGIVEDATAVVAQVAGCAESLEAFRWVSGVRILLDLVESGGAATPRARENAAAALLNLVVAGGDAAADEVANVGGAEETVRELAEDSTASPRGKAKAEALLRALEGAAAAAARKREHRFADFLNGIVQSDPYISSPSPASTQG</sequence>
<dbReference type="InterPro" id="IPR016024">
    <property type="entry name" value="ARM-type_fold"/>
</dbReference>
<comment type="caution">
    <text evidence="4">The sequence shown here is derived from an EMBL/GenBank/DDBJ whole genome shotgun (WGS) entry which is preliminary data.</text>
</comment>
<evidence type="ECO:0000256" key="1">
    <source>
        <dbReference type="ARBA" id="ARBA00022786"/>
    </source>
</evidence>
<evidence type="ECO:0000259" key="3">
    <source>
        <dbReference type="Pfam" id="PF25598"/>
    </source>
</evidence>
<dbReference type="Proteomes" id="UP001497457">
    <property type="component" value="Unassembled WGS sequence"/>
</dbReference>
<proteinExistence type="predicted"/>
<dbReference type="EMBL" id="CAXIPR030001033">
    <property type="protein sequence ID" value="CAM0147745.1"/>
    <property type="molecule type" value="Genomic_DNA"/>
</dbReference>
<dbReference type="InterPro" id="IPR011989">
    <property type="entry name" value="ARM-like"/>
</dbReference>
<protein>
    <recommendedName>
        <fullName evidence="3">U-box domain-containing protein</fullName>
    </recommendedName>
</protein>
<dbReference type="SMART" id="SM00185">
    <property type="entry name" value="ARM"/>
    <property type="match status" value="4"/>
</dbReference>
<dbReference type="Gene3D" id="1.25.10.10">
    <property type="entry name" value="Leucine-rich Repeat Variant"/>
    <property type="match status" value="1"/>
</dbReference>
<dbReference type="Pfam" id="PF25598">
    <property type="entry name" value="ARM_PUB"/>
    <property type="match status" value="1"/>
</dbReference>
<dbReference type="InterPro" id="IPR058678">
    <property type="entry name" value="ARM_PUB"/>
</dbReference>
<name>A0ABC9H160_9POAL</name>
<dbReference type="SUPFAM" id="SSF48371">
    <property type="entry name" value="ARM repeat"/>
    <property type="match status" value="1"/>
</dbReference>
<feature type="region of interest" description="Disordered" evidence="2">
    <location>
        <begin position="1"/>
        <end position="58"/>
    </location>
</feature>
<gene>
    <name evidence="4" type="ORF">URODEC1_LOCUS121138</name>
</gene>
<feature type="domain" description="U-box" evidence="3">
    <location>
        <begin position="74"/>
        <end position="346"/>
    </location>
</feature>
<evidence type="ECO:0000313" key="4">
    <source>
        <dbReference type="EMBL" id="CAM0147745.1"/>
    </source>
</evidence>
<accession>A0ABC9H160</accession>
<keyword evidence="5" id="KW-1185">Reference proteome</keyword>
<dbReference type="PANTHER" id="PTHR23315:SF238">
    <property type="entry name" value="ARM REPEAT SUPERFAMILY PROTEIN"/>
    <property type="match status" value="1"/>
</dbReference>
<dbReference type="PANTHER" id="PTHR23315">
    <property type="entry name" value="U BOX DOMAIN-CONTAINING"/>
    <property type="match status" value="1"/>
</dbReference>
<dbReference type="InterPro" id="IPR000225">
    <property type="entry name" value="Armadillo"/>
</dbReference>